<proteinExistence type="predicted"/>
<sequence length="327" mass="36740">MVVASPNPVRCDKIQSIRVPVIDLSWKKGQVMEAVVRACEEYGFFKLINHGVPKDVIRRMEEEGHHFFGRPASEKQRAGPPDPLGYGNKNIGYNGDMGEIEYLLLPTNPLFIAQRSKAICRDPKSFCLVVNAYIEAVRGLACEILDLLSEGLRIKDKRTLSRLVKASDNDSMFRINHYPSCEDKGSDSDASTQCRIGFGEHSDPMMLTILRSNDAGGLQISVEDGVWLPIPPDPSAFYVNVGDALQALTNGRFLSVRHRAMAHSIKPRMSTIYFAAPPLHAWISPLPEMVTPQNPSRYRPFTWAEYKRTTYSLRLGESRLNLFKTLT</sequence>
<organism evidence="1 2">
    <name type="scientific">Persea americana</name>
    <name type="common">Avocado</name>
    <dbReference type="NCBI Taxonomy" id="3435"/>
    <lineage>
        <taxon>Eukaryota</taxon>
        <taxon>Viridiplantae</taxon>
        <taxon>Streptophyta</taxon>
        <taxon>Embryophyta</taxon>
        <taxon>Tracheophyta</taxon>
        <taxon>Spermatophyta</taxon>
        <taxon>Magnoliopsida</taxon>
        <taxon>Magnoliidae</taxon>
        <taxon>Laurales</taxon>
        <taxon>Lauraceae</taxon>
        <taxon>Persea</taxon>
    </lineage>
</organism>
<dbReference type="Proteomes" id="UP001234297">
    <property type="component" value="Chromosome 9"/>
</dbReference>
<evidence type="ECO:0000313" key="1">
    <source>
        <dbReference type="EMBL" id="KAJ8619360.1"/>
    </source>
</evidence>
<comment type="caution">
    <text evidence="1">The sequence shown here is derived from an EMBL/GenBank/DDBJ whole genome shotgun (WGS) entry which is preliminary data.</text>
</comment>
<keyword evidence="2" id="KW-1185">Reference proteome</keyword>
<evidence type="ECO:0000313" key="2">
    <source>
        <dbReference type="Proteomes" id="UP001234297"/>
    </source>
</evidence>
<name>A0ACC2KEG8_PERAE</name>
<reference evidence="1 2" key="1">
    <citation type="journal article" date="2022" name="Hortic Res">
        <title>A haplotype resolved chromosomal level avocado genome allows analysis of novel avocado genes.</title>
        <authorList>
            <person name="Nath O."/>
            <person name="Fletcher S.J."/>
            <person name="Hayward A."/>
            <person name="Shaw L.M."/>
            <person name="Masouleh A.K."/>
            <person name="Furtado A."/>
            <person name="Henry R.J."/>
            <person name="Mitter N."/>
        </authorList>
    </citation>
    <scope>NUCLEOTIDE SEQUENCE [LARGE SCALE GENOMIC DNA]</scope>
    <source>
        <strain evidence="2">cv. Hass</strain>
    </source>
</reference>
<accession>A0ACC2KEG8</accession>
<dbReference type="EMBL" id="CM056817">
    <property type="protein sequence ID" value="KAJ8619360.1"/>
    <property type="molecule type" value="Genomic_DNA"/>
</dbReference>
<gene>
    <name evidence="1" type="ORF">MRB53_027889</name>
</gene>
<protein>
    <submittedName>
        <fullName evidence="1">Uncharacterized protein</fullName>
    </submittedName>
</protein>